<dbReference type="InterPro" id="IPR051218">
    <property type="entry name" value="Sec_MonoDiacylglyc_Lipase"/>
</dbReference>
<dbReference type="InterPro" id="IPR002921">
    <property type="entry name" value="Fungal_lipase-type"/>
</dbReference>
<protein>
    <submittedName>
        <fullName evidence="2">Lipase family protein</fullName>
    </submittedName>
</protein>
<reference evidence="3" key="1">
    <citation type="submission" date="2016-10" db="EMBL/GenBank/DDBJ databases">
        <title>Comparative genomics uncovers the prolific and rare metabolic potential of the cyanobacterial genus Moorea.</title>
        <authorList>
            <person name="Leao T."/>
            <person name="Castelao G."/>
            <person name="Korobeynikov A."/>
            <person name="Monroe E.A."/>
            <person name="Podell S."/>
            <person name="Glukhov E."/>
            <person name="Allen E."/>
            <person name="Gerwick W.H."/>
            <person name="Gerwick L."/>
        </authorList>
    </citation>
    <scope>NUCLEOTIDE SEQUENCE [LARGE SCALE GENOMIC DNA]</scope>
    <source>
        <strain evidence="3">JHB</strain>
    </source>
</reference>
<dbReference type="CDD" id="cd00519">
    <property type="entry name" value="Lipase_3"/>
    <property type="match status" value="1"/>
</dbReference>
<feature type="domain" description="Fungal lipase-type" evidence="1">
    <location>
        <begin position="91"/>
        <end position="242"/>
    </location>
</feature>
<dbReference type="Proteomes" id="UP000176944">
    <property type="component" value="Chromosome"/>
</dbReference>
<dbReference type="Gene3D" id="3.40.50.1820">
    <property type="entry name" value="alpha/beta hydrolase"/>
    <property type="match status" value="1"/>
</dbReference>
<gene>
    <name evidence="2" type="ORF">BJP36_14320</name>
</gene>
<sequence length="320" mass="36661">MKACVMDNTITYLTTADLDSTRAMVLVQASILTYDAFDKQNPAECLEVSPPDGYDFVDYWTGVDAIFNKYKTVECYGVVFRSQQSPYTYIFAFRGTYSTEDLIDTFGVNHTTFVPYQEDVVVPSKLRVESGFYHIYSNSDGNTPSMQNQVFALVDKYQASEKPIDTLYITGHSLGSTLSTFFTLDMALSRPDIKSVSYNYASPRVGNQAFVEFYQQQAPQQNPETRTIRIQNVYDKVPCDPFKYEGYQHLPYAYLVSFSRDNLMGKFDVIDNHHHKNYKTVLNCALESESGFCERTFDYDQDKTMKSVKPDPSTVCTYWL</sequence>
<dbReference type="InterPro" id="IPR029058">
    <property type="entry name" value="AB_hydrolase_fold"/>
</dbReference>
<dbReference type="GO" id="GO:0006629">
    <property type="term" value="P:lipid metabolic process"/>
    <property type="evidence" value="ECO:0007669"/>
    <property type="project" value="InterPro"/>
</dbReference>
<evidence type="ECO:0000313" key="2">
    <source>
        <dbReference type="EMBL" id="AOY80905.2"/>
    </source>
</evidence>
<dbReference type="EMBL" id="CP017708">
    <property type="protein sequence ID" value="AOY80905.2"/>
    <property type="molecule type" value="Genomic_DNA"/>
</dbReference>
<proteinExistence type="predicted"/>
<accession>A0A1D9G051</accession>
<name>A0A1D9G051_MOOP1</name>
<dbReference type="SUPFAM" id="SSF53474">
    <property type="entry name" value="alpha/beta-Hydrolases"/>
    <property type="match status" value="1"/>
</dbReference>
<dbReference type="PANTHER" id="PTHR45856:SF24">
    <property type="entry name" value="FUNGAL LIPASE-LIKE DOMAIN-CONTAINING PROTEIN"/>
    <property type="match status" value="1"/>
</dbReference>
<dbReference type="Pfam" id="PF01764">
    <property type="entry name" value="Lipase_3"/>
    <property type="match status" value="1"/>
</dbReference>
<evidence type="ECO:0000313" key="3">
    <source>
        <dbReference type="Proteomes" id="UP000176944"/>
    </source>
</evidence>
<organism evidence="2 3">
    <name type="scientific">Moorena producens (strain JHB)</name>
    <dbReference type="NCBI Taxonomy" id="1454205"/>
    <lineage>
        <taxon>Bacteria</taxon>
        <taxon>Bacillati</taxon>
        <taxon>Cyanobacteriota</taxon>
        <taxon>Cyanophyceae</taxon>
        <taxon>Coleofasciculales</taxon>
        <taxon>Coleofasciculaceae</taxon>
        <taxon>Moorena</taxon>
    </lineage>
</organism>
<dbReference type="AlphaFoldDB" id="A0A1D9G051"/>
<evidence type="ECO:0000259" key="1">
    <source>
        <dbReference type="Pfam" id="PF01764"/>
    </source>
</evidence>
<dbReference type="PANTHER" id="PTHR45856">
    <property type="entry name" value="ALPHA/BETA-HYDROLASES SUPERFAMILY PROTEIN"/>
    <property type="match status" value="1"/>
</dbReference>